<comment type="caution">
    <text evidence="1">The sequence shown here is derived from an EMBL/GenBank/DDBJ whole genome shotgun (WGS) entry which is preliminary data.</text>
</comment>
<keyword evidence="2" id="KW-1185">Reference proteome</keyword>
<evidence type="ECO:0008006" key="3">
    <source>
        <dbReference type="Google" id="ProtNLM"/>
    </source>
</evidence>
<protein>
    <recommendedName>
        <fullName evidence="3">Dihydroorotase</fullName>
    </recommendedName>
</protein>
<dbReference type="Gene3D" id="2.30.40.10">
    <property type="entry name" value="Urease, subunit C, domain 1"/>
    <property type="match status" value="1"/>
</dbReference>
<evidence type="ECO:0000313" key="1">
    <source>
        <dbReference type="EMBL" id="MDL2333439.1"/>
    </source>
</evidence>
<dbReference type="Proteomes" id="UP001171122">
    <property type="component" value="Unassembled WGS sequence"/>
</dbReference>
<sequence>MRVFSDVTVAAMDDDAAGYRLAERVSIVIKGNRIIWGAAAAADLPASYDNALSCDLEGRFVTPGLIDCHLRRS</sequence>
<gene>
    <name evidence="1" type="ORF">P8A28_10930</name>
</gene>
<dbReference type="InterPro" id="IPR011059">
    <property type="entry name" value="Metal-dep_hydrolase_composite"/>
</dbReference>
<dbReference type="GO" id="GO:0016810">
    <property type="term" value="F:hydrolase activity, acting on carbon-nitrogen (but not peptide) bonds"/>
    <property type="evidence" value="ECO:0007669"/>
    <property type="project" value="InterPro"/>
</dbReference>
<dbReference type="RefSeq" id="WP_025199347.1">
    <property type="nucleotide sequence ID" value="NZ_JARQXC010000015.1"/>
</dbReference>
<dbReference type="SUPFAM" id="SSF51338">
    <property type="entry name" value="Composite domain of metallo-dependent hydrolases"/>
    <property type="match status" value="1"/>
</dbReference>
<accession>A0AAW7BBQ9</accession>
<proteinExistence type="predicted"/>
<dbReference type="AlphaFoldDB" id="A0AAW7BBQ9"/>
<name>A0AAW7BBQ9_9HYPH</name>
<reference evidence="1" key="1">
    <citation type="journal article" date="2023" name="Front. Microbiol.">
        <title>Isolation of Brucella inopinata from a White's tree frog (Litoria caerulea): pose exotic frogs a potential risk to human health?</title>
        <authorList>
            <person name="Scholz H.C."/>
            <person name="Heckers K.O."/>
            <person name="Appelt S."/>
            <person name="Geier-Doemling D."/>
            <person name="Schlegel P."/>
            <person name="Wattam A.R."/>
        </authorList>
    </citation>
    <scope>NUCLEOTIDE SEQUENCE</scope>
    <source>
        <strain evidence="1">FO700662</strain>
    </source>
</reference>
<evidence type="ECO:0000313" key="2">
    <source>
        <dbReference type="Proteomes" id="UP001171122"/>
    </source>
</evidence>
<organism evidence="1 2">
    <name type="scientific">Brucella inopinata</name>
    <dbReference type="NCBI Taxonomy" id="1218315"/>
    <lineage>
        <taxon>Bacteria</taxon>
        <taxon>Pseudomonadati</taxon>
        <taxon>Pseudomonadota</taxon>
        <taxon>Alphaproteobacteria</taxon>
        <taxon>Hyphomicrobiales</taxon>
        <taxon>Brucellaceae</taxon>
        <taxon>Brucella/Ochrobactrum group</taxon>
        <taxon>Brucella</taxon>
    </lineage>
</organism>
<dbReference type="EMBL" id="JARQXC010000015">
    <property type="protein sequence ID" value="MDL2333439.1"/>
    <property type="molecule type" value="Genomic_DNA"/>
</dbReference>